<dbReference type="GeneID" id="78084191"/>
<dbReference type="STRING" id="563192.HMPREF0179_01922"/>
<gene>
    <name evidence="2" type="ORF">HMPREF0179_01922</name>
</gene>
<keyword evidence="1" id="KW-0812">Transmembrane</keyword>
<dbReference type="AlphaFoldDB" id="E5Y6T7"/>
<feature type="transmembrane region" description="Helical" evidence="1">
    <location>
        <begin position="60"/>
        <end position="79"/>
    </location>
</feature>
<evidence type="ECO:0000313" key="3">
    <source>
        <dbReference type="Proteomes" id="UP000006034"/>
    </source>
</evidence>
<accession>E5Y6T7</accession>
<keyword evidence="3" id="KW-1185">Reference proteome</keyword>
<feature type="transmembrane region" description="Helical" evidence="1">
    <location>
        <begin position="85"/>
        <end position="103"/>
    </location>
</feature>
<reference evidence="2 3" key="1">
    <citation type="submission" date="2010-10" db="EMBL/GenBank/DDBJ databases">
        <authorList>
            <consortium name="The Broad Institute Genome Sequencing Platform"/>
            <person name="Ward D."/>
            <person name="Earl A."/>
            <person name="Feldgarden M."/>
            <person name="Young S.K."/>
            <person name="Gargeya S."/>
            <person name="Zeng Q."/>
            <person name="Alvarado L."/>
            <person name="Berlin A."/>
            <person name="Bochicchio J."/>
            <person name="Chapman S.B."/>
            <person name="Chen Z."/>
            <person name="Freedman E."/>
            <person name="Gellesch M."/>
            <person name="Goldberg J."/>
            <person name="Griggs A."/>
            <person name="Gujja S."/>
            <person name="Heilman E."/>
            <person name="Heiman D."/>
            <person name="Howarth C."/>
            <person name="Mehta T."/>
            <person name="Neiman D."/>
            <person name="Pearson M."/>
            <person name="Roberts A."/>
            <person name="Saif S."/>
            <person name="Shea T."/>
            <person name="Shenoy N."/>
            <person name="Sisk P."/>
            <person name="Stolte C."/>
            <person name="Sykes S."/>
            <person name="White J."/>
            <person name="Yandava C."/>
            <person name="Allen-Vercoe E."/>
            <person name="Sibley C."/>
            <person name="Ambrose C.E."/>
            <person name="Strauss J."/>
            <person name="Daigneault M."/>
            <person name="Haas B."/>
            <person name="Nusbaum C."/>
            <person name="Birren B."/>
        </authorList>
    </citation>
    <scope>NUCLEOTIDE SEQUENCE [LARGE SCALE GENOMIC DNA]</scope>
    <source>
        <strain evidence="2 3">3_1_6</strain>
    </source>
</reference>
<dbReference type="EMBL" id="ADCP02000001">
    <property type="protein sequence ID" value="EFV44278.1"/>
    <property type="molecule type" value="Genomic_DNA"/>
</dbReference>
<comment type="caution">
    <text evidence="2">The sequence shown here is derived from an EMBL/GenBank/DDBJ whole genome shotgun (WGS) entry which is preliminary data.</text>
</comment>
<reference evidence="2 3" key="2">
    <citation type="submission" date="2013-04" db="EMBL/GenBank/DDBJ databases">
        <title>The Genome Sequence of Bilophila wadsworthia 3_1_6.</title>
        <authorList>
            <consortium name="The Broad Institute Genomics Platform"/>
            <person name="Earl A."/>
            <person name="Ward D."/>
            <person name="Feldgarden M."/>
            <person name="Gevers D."/>
            <person name="Sibley C."/>
            <person name="Strauss J."/>
            <person name="Allen-Vercoe E."/>
            <person name="Walker B."/>
            <person name="Young S."/>
            <person name="Zeng Q."/>
            <person name="Gargeya S."/>
            <person name="Fitzgerald M."/>
            <person name="Haas B."/>
            <person name="Abouelleil A."/>
            <person name="Allen A.W."/>
            <person name="Alvarado L."/>
            <person name="Arachchi H.M."/>
            <person name="Berlin A.M."/>
            <person name="Chapman S.B."/>
            <person name="Gainer-Dewar J."/>
            <person name="Goldberg J."/>
            <person name="Griggs A."/>
            <person name="Gujja S."/>
            <person name="Hansen M."/>
            <person name="Howarth C."/>
            <person name="Imamovic A."/>
            <person name="Ireland A."/>
            <person name="Larimer J."/>
            <person name="McCowan C."/>
            <person name="Murphy C."/>
            <person name="Pearson M."/>
            <person name="Poon T.W."/>
            <person name="Priest M."/>
            <person name="Roberts A."/>
            <person name="Saif S."/>
            <person name="Shea T."/>
            <person name="Sisk P."/>
            <person name="Sykes S."/>
            <person name="Wortman J."/>
            <person name="Nusbaum C."/>
            <person name="Birren B."/>
        </authorList>
    </citation>
    <scope>NUCLEOTIDE SEQUENCE [LARGE SCALE GENOMIC DNA]</scope>
    <source>
        <strain evidence="2 3">3_1_6</strain>
    </source>
</reference>
<keyword evidence="1" id="KW-1133">Transmembrane helix</keyword>
<feature type="transmembrane region" description="Helical" evidence="1">
    <location>
        <begin position="6"/>
        <end position="26"/>
    </location>
</feature>
<protein>
    <submittedName>
        <fullName evidence="2">Uncharacterized protein</fullName>
    </submittedName>
</protein>
<proteinExistence type="predicted"/>
<name>E5Y6T7_BILW3</name>
<dbReference type="HOGENOM" id="CLU_1955351_0_0_7"/>
<organism evidence="2 3">
    <name type="scientific">Bilophila wadsworthia (strain 3_1_6)</name>
    <dbReference type="NCBI Taxonomy" id="563192"/>
    <lineage>
        <taxon>Bacteria</taxon>
        <taxon>Pseudomonadati</taxon>
        <taxon>Thermodesulfobacteriota</taxon>
        <taxon>Desulfovibrionia</taxon>
        <taxon>Desulfovibrionales</taxon>
        <taxon>Desulfovibrionaceae</taxon>
        <taxon>Bilophila</taxon>
    </lineage>
</organism>
<keyword evidence="1" id="KW-0472">Membrane</keyword>
<evidence type="ECO:0000313" key="2">
    <source>
        <dbReference type="EMBL" id="EFV44278.1"/>
    </source>
</evidence>
<dbReference type="RefSeq" id="WP_005027637.1">
    <property type="nucleotide sequence ID" value="NZ_KE150238.1"/>
</dbReference>
<dbReference type="Proteomes" id="UP000006034">
    <property type="component" value="Unassembled WGS sequence"/>
</dbReference>
<evidence type="ECO:0000256" key="1">
    <source>
        <dbReference type="SAM" id="Phobius"/>
    </source>
</evidence>
<sequence>METTTVSLIIGSLCAGLVWWSVQGFVRRCSGKAQPKNNDAQRQCDDAPWERTGEVYRKLLYLRLASFALCILAAAALYFHLGTALAVGLAGIGCGLQFCAFRIRTRHVQAVRKATVENAEKAAAGTSR</sequence>